<dbReference type="Proteomes" id="UP001623290">
    <property type="component" value="Plasmid unnamed3"/>
</dbReference>
<dbReference type="Gene3D" id="6.10.250.690">
    <property type="match status" value="1"/>
</dbReference>
<evidence type="ECO:0000256" key="7">
    <source>
        <dbReference type="PROSITE-ProRule" id="PRU01091"/>
    </source>
</evidence>
<keyword evidence="10" id="KW-0614">Plasmid</keyword>
<dbReference type="PANTHER" id="PTHR48111">
    <property type="entry name" value="REGULATOR OF RPOS"/>
    <property type="match status" value="1"/>
</dbReference>
<evidence type="ECO:0000256" key="2">
    <source>
        <dbReference type="ARBA" id="ARBA00023012"/>
    </source>
</evidence>
<feature type="modified residue" description="4-aspartylphosphate" evidence="6">
    <location>
        <position position="52"/>
    </location>
</feature>
<proteinExistence type="predicted"/>
<dbReference type="PROSITE" id="PS51755">
    <property type="entry name" value="OMPR_PHOB"/>
    <property type="match status" value="1"/>
</dbReference>
<dbReference type="SUPFAM" id="SSF46894">
    <property type="entry name" value="C-terminal effector domain of the bipartite response regulators"/>
    <property type="match status" value="1"/>
</dbReference>
<evidence type="ECO:0000256" key="5">
    <source>
        <dbReference type="ARBA" id="ARBA00023163"/>
    </source>
</evidence>
<dbReference type="Pfam" id="PF00486">
    <property type="entry name" value="Trans_reg_C"/>
    <property type="match status" value="1"/>
</dbReference>
<name>A0ABZ1E5D1_9RHOB</name>
<dbReference type="Pfam" id="PF00072">
    <property type="entry name" value="Response_reg"/>
    <property type="match status" value="1"/>
</dbReference>
<keyword evidence="5" id="KW-0804">Transcription</keyword>
<dbReference type="Gene3D" id="3.40.50.2300">
    <property type="match status" value="1"/>
</dbReference>
<keyword evidence="3" id="KW-0805">Transcription regulation</keyword>
<dbReference type="RefSeq" id="WP_330628234.1">
    <property type="nucleotide sequence ID" value="NZ_CP135446.1"/>
</dbReference>
<reference evidence="10 11" key="1">
    <citation type="submission" date="2023-09" db="EMBL/GenBank/DDBJ databases">
        <title>Thioclava shenzhenensis sp. nov., a multidrug resistant bacteria-antagonizing species isolated from coastal seawater.</title>
        <authorList>
            <person name="Long M."/>
        </authorList>
    </citation>
    <scope>NUCLEOTIDE SEQUENCE [LARGE SCALE GENOMIC DNA]</scope>
    <source>
        <strain evidence="10 11">FTW29</strain>
        <plasmid evidence="10 11">unnamed3</plasmid>
    </source>
</reference>
<feature type="domain" description="OmpR/PhoB-type" evidence="9">
    <location>
        <begin position="131"/>
        <end position="231"/>
    </location>
</feature>
<dbReference type="CDD" id="cd00383">
    <property type="entry name" value="trans_reg_C"/>
    <property type="match status" value="1"/>
</dbReference>
<dbReference type="SUPFAM" id="SSF52172">
    <property type="entry name" value="CheY-like"/>
    <property type="match status" value="1"/>
</dbReference>
<evidence type="ECO:0000313" key="10">
    <source>
        <dbReference type="EMBL" id="WRY35908.1"/>
    </source>
</evidence>
<geneLocation type="plasmid" evidence="10 11">
    <name>unnamed3</name>
</geneLocation>
<evidence type="ECO:0000256" key="6">
    <source>
        <dbReference type="PROSITE-ProRule" id="PRU00169"/>
    </source>
</evidence>
<accession>A0ABZ1E5D1</accession>
<evidence type="ECO:0000256" key="4">
    <source>
        <dbReference type="ARBA" id="ARBA00023125"/>
    </source>
</evidence>
<evidence type="ECO:0000259" key="8">
    <source>
        <dbReference type="PROSITE" id="PS50110"/>
    </source>
</evidence>
<dbReference type="InterPro" id="IPR016032">
    <property type="entry name" value="Sig_transdc_resp-reg_C-effctor"/>
</dbReference>
<dbReference type="EMBL" id="CP135446">
    <property type="protein sequence ID" value="WRY35908.1"/>
    <property type="molecule type" value="Genomic_DNA"/>
</dbReference>
<feature type="DNA-binding region" description="OmpR/PhoB-type" evidence="7">
    <location>
        <begin position="131"/>
        <end position="231"/>
    </location>
</feature>
<keyword evidence="2" id="KW-0902">Two-component regulatory system</keyword>
<dbReference type="PROSITE" id="PS50110">
    <property type="entry name" value="RESPONSE_REGULATORY"/>
    <property type="match status" value="1"/>
</dbReference>
<keyword evidence="1 6" id="KW-0597">Phosphoprotein</keyword>
<feature type="domain" description="Response regulatory" evidence="8">
    <location>
        <begin position="3"/>
        <end position="116"/>
    </location>
</feature>
<dbReference type="InterPro" id="IPR001789">
    <property type="entry name" value="Sig_transdc_resp-reg_receiver"/>
</dbReference>
<dbReference type="Gene3D" id="1.10.10.10">
    <property type="entry name" value="Winged helix-like DNA-binding domain superfamily/Winged helix DNA-binding domain"/>
    <property type="match status" value="1"/>
</dbReference>
<evidence type="ECO:0000256" key="1">
    <source>
        <dbReference type="ARBA" id="ARBA00022553"/>
    </source>
</evidence>
<dbReference type="InterPro" id="IPR036388">
    <property type="entry name" value="WH-like_DNA-bd_sf"/>
</dbReference>
<dbReference type="InterPro" id="IPR001867">
    <property type="entry name" value="OmpR/PhoB-type_DNA-bd"/>
</dbReference>
<evidence type="ECO:0000259" key="9">
    <source>
        <dbReference type="PROSITE" id="PS51755"/>
    </source>
</evidence>
<dbReference type="PANTHER" id="PTHR48111:SF4">
    <property type="entry name" value="DNA-BINDING DUAL TRANSCRIPTIONAL REGULATOR OMPR"/>
    <property type="match status" value="1"/>
</dbReference>
<dbReference type="SMART" id="SM00448">
    <property type="entry name" value="REC"/>
    <property type="match status" value="1"/>
</dbReference>
<evidence type="ECO:0000256" key="3">
    <source>
        <dbReference type="ARBA" id="ARBA00023015"/>
    </source>
</evidence>
<dbReference type="InterPro" id="IPR011006">
    <property type="entry name" value="CheY-like_superfamily"/>
</dbReference>
<dbReference type="SMART" id="SM00862">
    <property type="entry name" value="Trans_reg_C"/>
    <property type="match status" value="1"/>
</dbReference>
<gene>
    <name evidence="10" type="ORF">RPE78_18120</name>
</gene>
<organism evidence="10 11">
    <name type="scientific">Thioclava litoralis</name>
    <dbReference type="NCBI Taxonomy" id="3076557"/>
    <lineage>
        <taxon>Bacteria</taxon>
        <taxon>Pseudomonadati</taxon>
        <taxon>Pseudomonadota</taxon>
        <taxon>Alphaproteobacteria</taxon>
        <taxon>Rhodobacterales</taxon>
        <taxon>Paracoccaceae</taxon>
        <taxon>Thioclava</taxon>
    </lineage>
</organism>
<protein>
    <submittedName>
        <fullName evidence="10">Response regulator transcription factor</fullName>
    </submittedName>
</protein>
<keyword evidence="11" id="KW-1185">Reference proteome</keyword>
<dbReference type="InterPro" id="IPR039420">
    <property type="entry name" value="WalR-like"/>
</dbReference>
<keyword evidence="4 7" id="KW-0238">DNA-binding</keyword>
<evidence type="ECO:0000313" key="11">
    <source>
        <dbReference type="Proteomes" id="UP001623290"/>
    </source>
</evidence>
<sequence>MTHVFLLEDDADIRQTIQRSLQADGFEVQCFSHRAEFLRAMKSGAPDLCLIDLGLPDGDGLSLLGSASLPRSVPRIVVSGRGGAEDRILGLEIGADDYIVKPFEPRELTARIHAVLRRSDQQRAARSDTQRPVVRFGAWTADFDACALCHEDGEVLQLSSAEADLLQVFVRSAGRVLTRNQLLDAAATRGDDPFDRAMDARVSRLRRKLRDDPRAPQIIRTVYGAGYVFVPKVS</sequence>